<dbReference type="Proteomes" id="UP000307790">
    <property type="component" value="Unassembled WGS sequence"/>
</dbReference>
<dbReference type="GO" id="GO:0009898">
    <property type="term" value="C:cytoplasmic side of plasma membrane"/>
    <property type="evidence" value="ECO:0007669"/>
    <property type="project" value="InterPro"/>
</dbReference>
<gene>
    <name evidence="4" type="primary">syd</name>
    <name evidence="5" type="ORF">FE810_01160</name>
</gene>
<dbReference type="HAMAP" id="MF_01104">
    <property type="entry name" value="Syd"/>
    <property type="match status" value="1"/>
</dbReference>
<dbReference type="CDD" id="cd16323">
    <property type="entry name" value="Syd"/>
    <property type="match status" value="1"/>
</dbReference>
<dbReference type="InterPro" id="IPR009948">
    <property type="entry name" value="Syd"/>
</dbReference>
<dbReference type="EMBL" id="VCBC01000002">
    <property type="protein sequence ID" value="TLU67586.1"/>
    <property type="molecule type" value="Genomic_DNA"/>
</dbReference>
<dbReference type="OrthoDB" id="5599437at2"/>
<keyword evidence="6" id="KW-1185">Reference proteome</keyword>
<evidence type="ECO:0000313" key="6">
    <source>
        <dbReference type="Proteomes" id="UP000307790"/>
    </source>
</evidence>
<sequence>MTSEMTATQTSLNRLLTTFIEQCQDKLGSLPSIEHDSQWPSKAEMDTVEEGKLTRWQPYKIEETLTFSNVETALEQALHPSIKEYFSFAYSENIDANSEDGELSLLFPWNFEDFERLQQNIIGHVLMKRRLRQPLSIFFAITDEEDINLVVDNADGSVWVEPVGLKGSKKLANSLAEFLDSLKIKVPQSHV</sequence>
<comment type="similarity">
    <text evidence="4">Belongs to the Syd family.</text>
</comment>
<evidence type="ECO:0000313" key="5">
    <source>
        <dbReference type="EMBL" id="TLU67586.1"/>
    </source>
</evidence>
<dbReference type="RefSeq" id="WP_138318189.1">
    <property type="nucleotide sequence ID" value="NZ_VCBC01000002.1"/>
</dbReference>
<evidence type="ECO:0000256" key="1">
    <source>
        <dbReference type="ARBA" id="ARBA00022475"/>
    </source>
</evidence>
<dbReference type="AlphaFoldDB" id="A0A5R9IWN4"/>
<comment type="function">
    <text evidence="4">Interacts with the SecY protein in vivo. May bind preferentially to an uncomplexed state of SecY, thus functioning either as a chelating agent for excess SecY in the cell or as a regulatory factor that negatively controls the translocase function.</text>
</comment>
<comment type="caution">
    <text evidence="5">The sequence shown here is derived from an EMBL/GenBank/DDBJ whole genome shotgun (WGS) entry which is preliminary data.</text>
</comment>
<evidence type="ECO:0000256" key="2">
    <source>
        <dbReference type="ARBA" id="ARBA00022519"/>
    </source>
</evidence>
<keyword evidence="2 4" id="KW-0997">Cell inner membrane</keyword>
<reference evidence="5 6" key="1">
    <citation type="submission" date="2019-05" db="EMBL/GenBank/DDBJ databases">
        <title>Genome sequences of Thalassotalea litorea 1K03283.</title>
        <authorList>
            <person name="Zhang D."/>
        </authorList>
    </citation>
    <scope>NUCLEOTIDE SEQUENCE [LARGE SCALE GENOMIC DNA]</scope>
    <source>
        <strain evidence="5 6">MCCC 1K03283</strain>
    </source>
</reference>
<name>A0A5R9IWN4_9GAMM</name>
<dbReference type="InterPro" id="IPR038228">
    <property type="entry name" value="Syd_sf"/>
</dbReference>
<proteinExistence type="inferred from homology"/>
<evidence type="ECO:0000256" key="3">
    <source>
        <dbReference type="ARBA" id="ARBA00023136"/>
    </source>
</evidence>
<accession>A0A5R9IWN4</accession>
<dbReference type="Gene3D" id="3.40.1580.20">
    <property type="entry name" value="Syd protein"/>
    <property type="match status" value="1"/>
</dbReference>
<protein>
    <recommendedName>
        <fullName evidence="4">Protein Syd</fullName>
    </recommendedName>
</protein>
<comment type="subcellular location">
    <subcellularLocation>
        <location evidence="4">Cell inner membrane</location>
        <topology evidence="4">Peripheral membrane protein</topology>
        <orientation evidence="4">Cytoplasmic side</orientation>
    </subcellularLocation>
    <text evidence="4">Loosely associated with the cytoplasmic side of the inner membrane, probably via SecY.</text>
</comment>
<dbReference type="Pfam" id="PF07348">
    <property type="entry name" value="Syd"/>
    <property type="match status" value="1"/>
</dbReference>
<dbReference type="NCBIfam" id="NF003439">
    <property type="entry name" value="PRK04968.1"/>
    <property type="match status" value="1"/>
</dbReference>
<evidence type="ECO:0000256" key="4">
    <source>
        <dbReference type="HAMAP-Rule" id="MF_01104"/>
    </source>
</evidence>
<keyword evidence="3 4" id="KW-0472">Membrane</keyword>
<organism evidence="5 6">
    <name type="scientific">Thalassotalea litorea</name>
    <dbReference type="NCBI Taxonomy" id="2020715"/>
    <lineage>
        <taxon>Bacteria</taxon>
        <taxon>Pseudomonadati</taxon>
        <taxon>Pseudomonadota</taxon>
        <taxon>Gammaproteobacteria</taxon>
        <taxon>Alteromonadales</taxon>
        <taxon>Colwelliaceae</taxon>
        <taxon>Thalassotalea</taxon>
    </lineage>
</organism>
<keyword evidence="1 4" id="KW-1003">Cell membrane</keyword>